<dbReference type="Proteomes" id="UP000641646">
    <property type="component" value="Unassembled WGS sequence"/>
</dbReference>
<reference evidence="2" key="2">
    <citation type="submission" date="2020-08" db="EMBL/GenBank/DDBJ databases">
        <authorList>
            <person name="Chen M."/>
            <person name="Teng W."/>
            <person name="Zhao L."/>
            <person name="Hu C."/>
            <person name="Zhou Y."/>
            <person name="Han B."/>
            <person name="Song L."/>
            <person name="Shu W."/>
        </authorList>
    </citation>
    <scope>NUCLEOTIDE SEQUENCE</scope>
    <source>
        <strain evidence="2">FACHB-1375</strain>
    </source>
</reference>
<gene>
    <name evidence="2" type="ORF">H6G03_18170</name>
</gene>
<dbReference type="AlphaFoldDB" id="A0A926VFG3"/>
<accession>A0A926VFG3</accession>
<feature type="transmembrane region" description="Helical" evidence="1">
    <location>
        <begin position="92"/>
        <end position="112"/>
    </location>
</feature>
<keyword evidence="1" id="KW-0812">Transmembrane</keyword>
<evidence type="ECO:0008006" key="4">
    <source>
        <dbReference type="Google" id="ProtNLM"/>
    </source>
</evidence>
<sequence>MSAFSSVELKRPVWQTVVIFTLAFWLSATLILDLVIMPGMYAAGMMNQAGFATAGYIIFWFFNRIELLCAALVLTGALILDRTHYIAGKQSRNAIILSSILLTIALICTYALSPQMSALGLNLNLFEPVAEVPGTMNMLHESYWALDLVKLIAGGAILSLCYRERS</sequence>
<feature type="transmembrane region" description="Helical" evidence="1">
    <location>
        <begin position="143"/>
        <end position="162"/>
    </location>
</feature>
<keyword evidence="1" id="KW-0472">Membrane</keyword>
<dbReference type="RefSeq" id="WP_190466318.1">
    <property type="nucleotide sequence ID" value="NZ_JACJPW010000045.1"/>
</dbReference>
<dbReference type="EMBL" id="JACJPW010000045">
    <property type="protein sequence ID" value="MBD2182966.1"/>
    <property type="molecule type" value="Genomic_DNA"/>
</dbReference>
<evidence type="ECO:0000313" key="2">
    <source>
        <dbReference type="EMBL" id="MBD2182966.1"/>
    </source>
</evidence>
<keyword evidence="1" id="KW-1133">Transmembrane helix</keyword>
<reference evidence="2" key="1">
    <citation type="journal article" date="2015" name="ISME J.">
        <title>Draft Genome Sequence of Streptomyces incarnatus NRRL8089, which Produces the Nucleoside Antibiotic Sinefungin.</title>
        <authorList>
            <person name="Oshima K."/>
            <person name="Hattori M."/>
            <person name="Shimizu H."/>
            <person name="Fukuda K."/>
            <person name="Nemoto M."/>
            <person name="Inagaki K."/>
            <person name="Tamura T."/>
        </authorList>
    </citation>
    <scope>NUCLEOTIDE SEQUENCE</scope>
    <source>
        <strain evidence="2">FACHB-1375</strain>
    </source>
</reference>
<keyword evidence="3" id="KW-1185">Reference proteome</keyword>
<evidence type="ECO:0000313" key="3">
    <source>
        <dbReference type="Proteomes" id="UP000641646"/>
    </source>
</evidence>
<feature type="transmembrane region" description="Helical" evidence="1">
    <location>
        <begin position="57"/>
        <end position="80"/>
    </location>
</feature>
<protein>
    <recommendedName>
        <fullName evidence="4">DUF4149 domain-containing protein</fullName>
    </recommendedName>
</protein>
<evidence type="ECO:0000256" key="1">
    <source>
        <dbReference type="SAM" id="Phobius"/>
    </source>
</evidence>
<organism evidence="2 3">
    <name type="scientific">Aerosakkonema funiforme FACHB-1375</name>
    <dbReference type="NCBI Taxonomy" id="2949571"/>
    <lineage>
        <taxon>Bacteria</taxon>
        <taxon>Bacillati</taxon>
        <taxon>Cyanobacteriota</taxon>
        <taxon>Cyanophyceae</taxon>
        <taxon>Oscillatoriophycideae</taxon>
        <taxon>Aerosakkonematales</taxon>
        <taxon>Aerosakkonemataceae</taxon>
        <taxon>Aerosakkonema</taxon>
    </lineage>
</organism>
<name>A0A926VFG3_9CYAN</name>
<proteinExistence type="predicted"/>
<feature type="transmembrane region" description="Helical" evidence="1">
    <location>
        <begin position="12"/>
        <end position="37"/>
    </location>
</feature>
<comment type="caution">
    <text evidence="2">The sequence shown here is derived from an EMBL/GenBank/DDBJ whole genome shotgun (WGS) entry which is preliminary data.</text>
</comment>